<dbReference type="AlphaFoldDB" id="K9XNU9"/>
<gene>
    <name evidence="5" type="ordered locus">Sta7437_0690</name>
</gene>
<dbReference type="InterPro" id="IPR036390">
    <property type="entry name" value="WH_DNA-bd_sf"/>
</dbReference>
<dbReference type="GO" id="GO:0045892">
    <property type="term" value="P:negative regulation of DNA-templated transcription"/>
    <property type="evidence" value="ECO:0007669"/>
    <property type="project" value="InterPro"/>
</dbReference>
<protein>
    <submittedName>
        <fullName evidence="5">Transcriptional repressor, CopY family</fullName>
    </submittedName>
</protein>
<keyword evidence="3" id="KW-0238">DNA-binding</keyword>
<proteinExistence type="inferred from homology"/>
<evidence type="ECO:0000256" key="2">
    <source>
        <dbReference type="ARBA" id="ARBA00023015"/>
    </source>
</evidence>
<evidence type="ECO:0000256" key="1">
    <source>
        <dbReference type="ARBA" id="ARBA00011046"/>
    </source>
</evidence>
<dbReference type="PIRSF" id="PIRSF019455">
    <property type="entry name" value="CopR_AtkY"/>
    <property type="match status" value="1"/>
</dbReference>
<name>K9XNU9_STAC7</name>
<comment type="similarity">
    <text evidence="1">Belongs to the BlaI transcriptional regulatory family.</text>
</comment>
<dbReference type="eggNOG" id="COG3682">
    <property type="taxonomic scope" value="Bacteria"/>
</dbReference>
<dbReference type="RefSeq" id="WP_015191958.1">
    <property type="nucleotide sequence ID" value="NC_019748.1"/>
</dbReference>
<dbReference type="Pfam" id="PF03965">
    <property type="entry name" value="Penicillinase_R"/>
    <property type="match status" value="1"/>
</dbReference>
<dbReference type="GO" id="GO:0003677">
    <property type="term" value="F:DNA binding"/>
    <property type="evidence" value="ECO:0007669"/>
    <property type="project" value="UniProtKB-KW"/>
</dbReference>
<dbReference type="STRING" id="111780.Sta7437_0690"/>
<dbReference type="PATRIC" id="fig|111780.3.peg.721"/>
<keyword evidence="6" id="KW-1185">Reference proteome</keyword>
<dbReference type="InterPro" id="IPR005650">
    <property type="entry name" value="BlaI_family"/>
</dbReference>
<evidence type="ECO:0000256" key="3">
    <source>
        <dbReference type="ARBA" id="ARBA00023125"/>
    </source>
</evidence>
<dbReference type="SUPFAM" id="SSF46785">
    <property type="entry name" value="Winged helix' DNA-binding domain"/>
    <property type="match status" value="1"/>
</dbReference>
<dbReference type="InterPro" id="IPR036388">
    <property type="entry name" value="WH-like_DNA-bd_sf"/>
</dbReference>
<dbReference type="Gene3D" id="1.10.10.10">
    <property type="entry name" value="Winged helix-like DNA-binding domain superfamily/Winged helix DNA-binding domain"/>
    <property type="match status" value="1"/>
</dbReference>
<accession>K9XNU9</accession>
<keyword evidence="2" id="KW-0805">Transcription regulation</keyword>
<evidence type="ECO:0000313" key="5">
    <source>
        <dbReference type="EMBL" id="AFZ34285.1"/>
    </source>
</evidence>
<dbReference type="KEGG" id="scs:Sta7437_0690"/>
<organism evidence="5 6">
    <name type="scientific">Stanieria cyanosphaera (strain ATCC 29371 / PCC 7437)</name>
    <dbReference type="NCBI Taxonomy" id="111780"/>
    <lineage>
        <taxon>Bacteria</taxon>
        <taxon>Bacillati</taxon>
        <taxon>Cyanobacteriota</taxon>
        <taxon>Cyanophyceae</taxon>
        <taxon>Pleurocapsales</taxon>
        <taxon>Dermocarpellaceae</taxon>
        <taxon>Stanieria</taxon>
    </lineage>
</organism>
<dbReference type="EMBL" id="CP003653">
    <property type="protein sequence ID" value="AFZ34285.1"/>
    <property type="molecule type" value="Genomic_DNA"/>
</dbReference>
<keyword evidence="4" id="KW-0804">Transcription</keyword>
<dbReference type="HOGENOM" id="CLU_119090_4_3_3"/>
<reference evidence="6" key="1">
    <citation type="journal article" date="2013" name="Proc. Natl. Acad. Sci. U.S.A.">
        <title>Improving the coverage of the cyanobacterial phylum using diversity-driven genome sequencing.</title>
        <authorList>
            <person name="Shih P.M."/>
            <person name="Wu D."/>
            <person name="Latifi A."/>
            <person name="Axen S.D."/>
            <person name="Fewer D.P."/>
            <person name="Talla E."/>
            <person name="Calteau A."/>
            <person name="Cai F."/>
            <person name="Tandeau de Marsac N."/>
            <person name="Rippka R."/>
            <person name="Herdman M."/>
            <person name="Sivonen K."/>
            <person name="Coursin T."/>
            <person name="Laurent T."/>
            <person name="Goodwin L."/>
            <person name="Nolan M."/>
            <person name="Davenport K.W."/>
            <person name="Han C.S."/>
            <person name="Rubin E.M."/>
            <person name="Eisen J.A."/>
            <person name="Woyke T."/>
            <person name="Gugger M."/>
            <person name="Kerfeld C.A."/>
        </authorList>
    </citation>
    <scope>NUCLEOTIDE SEQUENCE [LARGE SCALE GENOMIC DNA]</scope>
    <source>
        <strain evidence="6">ATCC 29371 / PCC 7437</strain>
    </source>
</reference>
<evidence type="ECO:0000256" key="4">
    <source>
        <dbReference type="ARBA" id="ARBA00023163"/>
    </source>
</evidence>
<dbReference type="Proteomes" id="UP000010473">
    <property type="component" value="Chromosome"/>
</dbReference>
<evidence type="ECO:0000313" key="6">
    <source>
        <dbReference type="Proteomes" id="UP000010473"/>
    </source>
</evidence>
<dbReference type="OrthoDB" id="122824at2"/>
<sequence length="140" mass="16143">MSPLPEYRPKKLSLGPLETEILEIVWQLKNATVKDVHQRILADPNRDLAYTSVTTVLRRLTAKGWLKCHKQGKVFYWQPMVSKEQAQALKSYEHLNRFLAISNPDLVASFVDSLDVVSLEQIEAITARIQAIRSQREEER</sequence>